<evidence type="ECO:0000313" key="2">
    <source>
        <dbReference type="Proteomes" id="UP001148662"/>
    </source>
</evidence>
<dbReference type="EMBL" id="JANHOG010001192">
    <property type="protein sequence ID" value="KAJ3541674.1"/>
    <property type="molecule type" value="Genomic_DNA"/>
</dbReference>
<proteinExistence type="predicted"/>
<organism evidence="1 2">
    <name type="scientific">Phlebia brevispora</name>
    <dbReference type="NCBI Taxonomy" id="194682"/>
    <lineage>
        <taxon>Eukaryota</taxon>
        <taxon>Fungi</taxon>
        <taxon>Dikarya</taxon>
        <taxon>Basidiomycota</taxon>
        <taxon>Agaricomycotina</taxon>
        <taxon>Agaricomycetes</taxon>
        <taxon>Polyporales</taxon>
        <taxon>Meruliaceae</taxon>
        <taxon>Phlebia</taxon>
    </lineage>
</organism>
<dbReference type="Proteomes" id="UP001148662">
    <property type="component" value="Unassembled WGS sequence"/>
</dbReference>
<name>A0ACC1SKF0_9APHY</name>
<keyword evidence="2" id="KW-1185">Reference proteome</keyword>
<comment type="caution">
    <text evidence="1">The sequence shown here is derived from an EMBL/GenBank/DDBJ whole genome shotgun (WGS) entry which is preliminary data.</text>
</comment>
<evidence type="ECO:0000313" key="1">
    <source>
        <dbReference type="EMBL" id="KAJ3541674.1"/>
    </source>
</evidence>
<gene>
    <name evidence="1" type="ORF">NM688_g6050</name>
</gene>
<reference evidence="1" key="1">
    <citation type="submission" date="2022-07" db="EMBL/GenBank/DDBJ databases">
        <title>Genome Sequence of Phlebia brevispora.</title>
        <authorList>
            <person name="Buettner E."/>
        </authorList>
    </citation>
    <scope>NUCLEOTIDE SEQUENCE</scope>
    <source>
        <strain evidence="1">MPL23</strain>
    </source>
</reference>
<sequence length="194" mass="20738">MIIGKSCGPNGLACASGTCTSLDLQCQTVGASLNLQKACPSHDDKSCQVSCQDPTSSDQCVELQSPLIDGSPCGYGGTCLQGSCVVCPESADIDPCDDRRGRRHNTDSGHNRPIYIPMLHFETEKGIPGSSSERCAGAATGKLDHTAQPQHEPIPVRILPELRTQMNLTLLIYLGSVLERFHSLALRLSSPFDI</sequence>
<protein>
    <submittedName>
        <fullName evidence="1">Uncharacterized protein</fullName>
    </submittedName>
</protein>
<accession>A0ACC1SKF0</accession>